<reference evidence="2" key="2">
    <citation type="submission" date="2023-06" db="EMBL/GenBank/DDBJ databases">
        <authorList>
            <person name="Ma L."/>
            <person name="Liu K.-W."/>
            <person name="Li Z."/>
            <person name="Hsiao Y.-Y."/>
            <person name="Qi Y."/>
            <person name="Fu T."/>
            <person name="Tang G."/>
            <person name="Zhang D."/>
            <person name="Sun W.-H."/>
            <person name="Liu D.-K."/>
            <person name="Li Y."/>
            <person name="Chen G.-Z."/>
            <person name="Liu X.-D."/>
            <person name="Liao X.-Y."/>
            <person name="Jiang Y.-T."/>
            <person name="Yu X."/>
            <person name="Hao Y."/>
            <person name="Huang J."/>
            <person name="Zhao X.-W."/>
            <person name="Ke S."/>
            <person name="Chen Y.-Y."/>
            <person name="Wu W.-L."/>
            <person name="Hsu J.-L."/>
            <person name="Lin Y.-F."/>
            <person name="Huang M.-D."/>
            <person name="Li C.-Y."/>
            <person name="Huang L."/>
            <person name="Wang Z.-W."/>
            <person name="Zhao X."/>
            <person name="Zhong W.-Y."/>
            <person name="Peng D.-H."/>
            <person name="Ahmad S."/>
            <person name="Lan S."/>
            <person name="Zhang J.-S."/>
            <person name="Tsai W.-C."/>
            <person name="Van De Peer Y."/>
            <person name="Liu Z.-J."/>
        </authorList>
    </citation>
    <scope>NUCLEOTIDE SEQUENCE</scope>
    <source>
        <strain evidence="2">CP</strain>
        <tissue evidence="2">Leaves</tissue>
    </source>
</reference>
<keyword evidence="1" id="KW-1133">Transmembrane helix</keyword>
<protein>
    <submittedName>
        <fullName evidence="2">Uncharacterized protein</fullName>
    </submittedName>
</protein>
<reference evidence="2" key="1">
    <citation type="journal article" date="2023" name="Nat. Commun.">
        <title>Diploid and tetraploid genomes of Acorus and the evolution of monocots.</title>
        <authorList>
            <person name="Ma L."/>
            <person name="Liu K.W."/>
            <person name="Li Z."/>
            <person name="Hsiao Y.Y."/>
            <person name="Qi Y."/>
            <person name="Fu T."/>
            <person name="Tang G.D."/>
            <person name="Zhang D."/>
            <person name="Sun W.H."/>
            <person name="Liu D.K."/>
            <person name="Li Y."/>
            <person name="Chen G.Z."/>
            <person name="Liu X.D."/>
            <person name="Liao X.Y."/>
            <person name="Jiang Y.T."/>
            <person name="Yu X."/>
            <person name="Hao Y."/>
            <person name="Huang J."/>
            <person name="Zhao X.W."/>
            <person name="Ke S."/>
            <person name="Chen Y.Y."/>
            <person name="Wu W.L."/>
            <person name="Hsu J.L."/>
            <person name="Lin Y.F."/>
            <person name="Huang M.D."/>
            <person name="Li C.Y."/>
            <person name="Huang L."/>
            <person name="Wang Z.W."/>
            <person name="Zhao X."/>
            <person name="Zhong W.Y."/>
            <person name="Peng D.H."/>
            <person name="Ahmad S."/>
            <person name="Lan S."/>
            <person name="Zhang J.S."/>
            <person name="Tsai W.C."/>
            <person name="Van de Peer Y."/>
            <person name="Liu Z.J."/>
        </authorList>
    </citation>
    <scope>NUCLEOTIDE SEQUENCE</scope>
    <source>
        <strain evidence="2">CP</strain>
    </source>
</reference>
<dbReference type="InterPro" id="IPR045501">
    <property type="entry name" value="DUF6490"/>
</dbReference>
<name>A0AAV9C111_ACOCL</name>
<proteinExistence type="predicted"/>
<feature type="transmembrane region" description="Helical" evidence="1">
    <location>
        <begin position="30"/>
        <end position="54"/>
    </location>
</feature>
<dbReference type="Pfam" id="PF20100">
    <property type="entry name" value="DUF6490"/>
    <property type="match status" value="1"/>
</dbReference>
<feature type="transmembrane region" description="Helical" evidence="1">
    <location>
        <begin position="90"/>
        <end position="114"/>
    </location>
</feature>
<evidence type="ECO:0000256" key="1">
    <source>
        <dbReference type="SAM" id="Phobius"/>
    </source>
</evidence>
<dbReference type="AlphaFoldDB" id="A0AAV9C111"/>
<dbReference type="Proteomes" id="UP001180020">
    <property type="component" value="Unassembled WGS sequence"/>
</dbReference>
<keyword evidence="1" id="KW-0472">Membrane</keyword>
<feature type="transmembrane region" description="Helical" evidence="1">
    <location>
        <begin position="66"/>
        <end position="84"/>
    </location>
</feature>
<sequence>MHIGSPVVAFNILILTFSSIIAAYRAKGDLWTISFVVSAYTMLVLLFWCLHASMRVPADSNNVKKMYHVLIWSLGALLNIMFSYKVCSILPFAMALIIWAMACFSIVSTFYTFFFCKNNDNQDKGN</sequence>
<accession>A0AAV9C111</accession>
<keyword evidence="1" id="KW-0812">Transmembrane</keyword>
<organism evidence="2 3">
    <name type="scientific">Acorus calamus</name>
    <name type="common">Sweet flag</name>
    <dbReference type="NCBI Taxonomy" id="4465"/>
    <lineage>
        <taxon>Eukaryota</taxon>
        <taxon>Viridiplantae</taxon>
        <taxon>Streptophyta</taxon>
        <taxon>Embryophyta</taxon>
        <taxon>Tracheophyta</taxon>
        <taxon>Spermatophyta</taxon>
        <taxon>Magnoliopsida</taxon>
        <taxon>Liliopsida</taxon>
        <taxon>Acoraceae</taxon>
        <taxon>Acorus</taxon>
    </lineage>
</organism>
<evidence type="ECO:0000313" key="2">
    <source>
        <dbReference type="EMBL" id="KAK1282790.1"/>
    </source>
</evidence>
<feature type="transmembrane region" description="Helical" evidence="1">
    <location>
        <begin position="7"/>
        <end position="24"/>
    </location>
</feature>
<comment type="caution">
    <text evidence="2">The sequence shown here is derived from an EMBL/GenBank/DDBJ whole genome shotgun (WGS) entry which is preliminary data.</text>
</comment>
<gene>
    <name evidence="2" type="ORF">QJS10_CPB22g00782</name>
</gene>
<dbReference type="EMBL" id="JAUJYO010000022">
    <property type="protein sequence ID" value="KAK1282790.1"/>
    <property type="molecule type" value="Genomic_DNA"/>
</dbReference>
<dbReference type="PANTHER" id="PTHR46610">
    <property type="entry name" value="OS05G0181300 PROTEIN"/>
    <property type="match status" value="1"/>
</dbReference>
<evidence type="ECO:0000313" key="3">
    <source>
        <dbReference type="Proteomes" id="UP001180020"/>
    </source>
</evidence>
<dbReference type="PANTHER" id="PTHR46610:SF20">
    <property type="entry name" value="OS05G0181300 PROTEIN"/>
    <property type="match status" value="1"/>
</dbReference>
<keyword evidence="3" id="KW-1185">Reference proteome</keyword>